<dbReference type="STRING" id="1676925.ENSPKIP00000020836"/>
<dbReference type="InterPro" id="IPR043128">
    <property type="entry name" value="Rev_trsase/Diguanyl_cyclase"/>
</dbReference>
<dbReference type="PANTHER" id="PTHR37984">
    <property type="entry name" value="PROTEIN CBG26694"/>
    <property type="match status" value="1"/>
</dbReference>
<reference evidence="8" key="2">
    <citation type="submission" date="2025-09" db="UniProtKB">
        <authorList>
            <consortium name="Ensembl"/>
        </authorList>
    </citation>
    <scope>IDENTIFICATION</scope>
</reference>
<dbReference type="GeneTree" id="ENSGT01100000263500"/>
<dbReference type="PANTHER" id="PTHR37984:SF5">
    <property type="entry name" value="PROTEIN NYNRIN-LIKE"/>
    <property type="match status" value="1"/>
</dbReference>
<dbReference type="SUPFAM" id="SSF56672">
    <property type="entry name" value="DNA/RNA polymerases"/>
    <property type="match status" value="1"/>
</dbReference>
<sequence>KDFQTALGNLRGVFTAIRHANLRLHPRKCHLLRRETAFLGHVISERGVATDPAKVTAVKEWPEPANIRQLRSFLGLASYYRRFVQDFATIASPLHRLTQKGQAFVWDSDCERAFATLRAALTSAPVLGFPDPKETFVLDTDASDVELGAVLSQVGGHVIGYFSRSLSRAERNYCVTRRELLAVVAALKHFRPYLYGQRFQLRTDHTSLTWLLSFKEPEGQLARWLEVLQTFDFEARHRAGRLHGNADALSRRPCSEGECRFCERIEARGNAKAQLAAVCAARPQVLQEVDEQQVRVEQSRDSTLCQVAEWLRSGHRPQWAEVSDGDRELKALVSQWGSLVERD</sequence>
<keyword evidence="5" id="KW-0378">Hydrolase</keyword>
<evidence type="ECO:0000313" key="8">
    <source>
        <dbReference type="Ensembl" id="ENSPKIP00000020836.1"/>
    </source>
</evidence>
<dbReference type="Ensembl" id="ENSPKIT00000001460.1">
    <property type="protein sequence ID" value="ENSPKIP00000020836.1"/>
    <property type="gene ID" value="ENSPKIG00000005482.1"/>
</dbReference>
<dbReference type="InterPro" id="IPR050951">
    <property type="entry name" value="Retrovirus_Pol_polyprotein"/>
</dbReference>
<keyword evidence="6" id="KW-0695">RNA-directed DNA polymerase</keyword>
<dbReference type="Gene3D" id="3.30.70.270">
    <property type="match status" value="2"/>
</dbReference>
<dbReference type="GO" id="GO:0016787">
    <property type="term" value="F:hydrolase activity"/>
    <property type="evidence" value="ECO:0007669"/>
    <property type="project" value="UniProtKB-KW"/>
</dbReference>
<evidence type="ECO:0000259" key="7">
    <source>
        <dbReference type="Pfam" id="PF17917"/>
    </source>
</evidence>
<dbReference type="GO" id="GO:0004519">
    <property type="term" value="F:endonuclease activity"/>
    <property type="evidence" value="ECO:0007669"/>
    <property type="project" value="UniProtKB-KW"/>
</dbReference>
<evidence type="ECO:0000313" key="9">
    <source>
        <dbReference type="Proteomes" id="UP000261540"/>
    </source>
</evidence>
<dbReference type="FunFam" id="3.10.20.370:FF:000001">
    <property type="entry name" value="Retrovirus-related Pol polyprotein from transposon 17.6-like protein"/>
    <property type="match status" value="1"/>
</dbReference>
<proteinExistence type="predicted"/>
<organism evidence="8 9">
    <name type="scientific">Paramormyrops kingsleyae</name>
    <dbReference type="NCBI Taxonomy" id="1676925"/>
    <lineage>
        <taxon>Eukaryota</taxon>
        <taxon>Metazoa</taxon>
        <taxon>Chordata</taxon>
        <taxon>Craniata</taxon>
        <taxon>Vertebrata</taxon>
        <taxon>Euteleostomi</taxon>
        <taxon>Actinopterygii</taxon>
        <taxon>Neopterygii</taxon>
        <taxon>Teleostei</taxon>
        <taxon>Osteoglossocephala</taxon>
        <taxon>Osteoglossomorpha</taxon>
        <taxon>Osteoglossiformes</taxon>
        <taxon>Mormyridae</taxon>
        <taxon>Paramormyrops</taxon>
    </lineage>
</organism>
<keyword evidence="1" id="KW-0808">Transferase</keyword>
<dbReference type="InterPro" id="IPR043502">
    <property type="entry name" value="DNA/RNA_pol_sf"/>
</dbReference>
<dbReference type="Pfam" id="PF17917">
    <property type="entry name" value="RT_RNaseH"/>
    <property type="match status" value="1"/>
</dbReference>
<name>A0A3B3RSX8_9TELE</name>
<protein>
    <recommendedName>
        <fullName evidence="7">Reverse transcriptase RNase H-like domain-containing protein</fullName>
    </recommendedName>
</protein>
<dbReference type="InterPro" id="IPR041373">
    <property type="entry name" value="RT_RNaseH"/>
</dbReference>
<dbReference type="FunFam" id="3.30.70.270:FF:000020">
    <property type="entry name" value="Transposon Tf2-6 polyprotein-like Protein"/>
    <property type="match status" value="1"/>
</dbReference>
<feature type="domain" description="Reverse transcriptase RNase H-like" evidence="7">
    <location>
        <begin position="131"/>
        <end position="231"/>
    </location>
</feature>
<dbReference type="CDD" id="cd09274">
    <property type="entry name" value="RNase_HI_RT_Ty3"/>
    <property type="match status" value="1"/>
</dbReference>
<evidence type="ECO:0000256" key="5">
    <source>
        <dbReference type="ARBA" id="ARBA00022801"/>
    </source>
</evidence>
<keyword evidence="2" id="KW-0548">Nucleotidyltransferase</keyword>
<accession>A0A3B3RSX8</accession>
<dbReference type="AlphaFoldDB" id="A0A3B3RSX8"/>
<evidence type="ECO:0000256" key="2">
    <source>
        <dbReference type="ARBA" id="ARBA00022695"/>
    </source>
</evidence>
<keyword evidence="3" id="KW-0540">Nuclease</keyword>
<evidence type="ECO:0000256" key="6">
    <source>
        <dbReference type="ARBA" id="ARBA00022918"/>
    </source>
</evidence>
<dbReference type="GO" id="GO:0003964">
    <property type="term" value="F:RNA-directed DNA polymerase activity"/>
    <property type="evidence" value="ECO:0007669"/>
    <property type="project" value="UniProtKB-KW"/>
</dbReference>
<dbReference type="Proteomes" id="UP000261540">
    <property type="component" value="Unplaced"/>
</dbReference>
<evidence type="ECO:0000256" key="1">
    <source>
        <dbReference type="ARBA" id="ARBA00022679"/>
    </source>
</evidence>
<evidence type="ECO:0000256" key="3">
    <source>
        <dbReference type="ARBA" id="ARBA00022722"/>
    </source>
</evidence>
<keyword evidence="9" id="KW-1185">Reference proteome</keyword>
<reference evidence="8" key="1">
    <citation type="submission" date="2025-08" db="UniProtKB">
        <authorList>
            <consortium name="Ensembl"/>
        </authorList>
    </citation>
    <scope>IDENTIFICATION</scope>
</reference>
<evidence type="ECO:0000256" key="4">
    <source>
        <dbReference type="ARBA" id="ARBA00022759"/>
    </source>
</evidence>
<keyword evidence="4" id="KW-0255">Endonuclease</keyword>